<name>A0A386H4J6_9CLOT</name>
<dbReference type="AlphaFoldDB" id="A0A386H4J6"/>
<dbReference type="Gene3D" id="3.40.50.10330">
    <property type="entry name" value="Probable inorganic polyphosphate/atp-NAD kinase, domain 1"/>
    <property type="match status" value="1"/>
</dbReference>
<dbReference type="GO" id="GO:0051287">
    <property type="term" value="F:NAD binding"/>
    <property type="evidence" value="ECO:0007669"/>
    <property type="project" value="UniProtKB-ARBA"/>
</dbReference>
<organism evidence="9 10">
    <name type="scientific">Clostridium fermenticellae</name>
    <dbReference type="NCBI Taxonomy" id="2068654"/>
    <lineage>
        <taxon>Bacteria</taxon>
        <taxon>Bacillati</taxon>
        <taxon>Bacillota</taxon>
        <taxon>Clostridia</taxon>
        <taxon>Eubacteriales</taxon>
        <taxon>Clostridiaceae</taxon>
        <taxon>Clostridium</taxon>
    </lineage>
</organism>
<evidence type="ECO:0000256" key="5">
    <source>
        <dbReference type="ARBA" id="ARBA00022857"/>
    </source>
</evidence>
<keyword evidence="1 8" id="KW-0808">Transferase</keyword>
<comment type="catalytic activity">
    <reaction evidence="7 8">
        <text>NAD(+) + ATP = ADP + NADP(+) + H(+)</text>
        <dbReference type="Rhea" id="RHEA:18629"/>
        <dbReference type="ChEBI" id="CHEBI:15378"/>
        <dbReference type="ChEBI" id="CHEBI:30616"/>
        <dbReference type="ChEBI" id="CHEBI:57540"/>
        <dbReference type="ChEBI" id="CHEBI:58349"/>
        <dbReference type="ChEBI" id="CHEBI:456216"/>
        <dbReference type="EC" id="2.7.1.23"/>
    </reaction>
</comment>
<evidence type="ECO:0000256" key="3">
    <source>
        <dbReference type="ARBA" id="ARBA00022777"/>
    </source>
</evidence>
<dbReference type="InterPro" id="IPR002504">
    <property type="entry name" value="NADK"/>
</dbReference>
<evidence type="ECO:0000256" key="2">
    <source>
        <dbReference type="ARBA" id="ARBA00022741"/>
    </source>
</evidence>
<dbReference type="GO" id="GO:0005737">
    <property type="term" value="C:cytoplasm"/>
    <property type="evidence" value="ECO:0007669"/>
    <property type="project" value="UniProtKB-SubCell"/>
</dbReference>
<dbReference type="PANTHER" id="PTHR20275:SF0">
    <property type="entry name" value="NAD KINASE"/>
    <property type="match status" value="1"/>
</dbReference>
<dbReference type="OrthoDB" id="9774737at2"/>
<proteinExistence type="inferred from homology"/>
<dbReference type="EMBL" id="CP032416">
    <property type="protein sequence ID" value="AYD40586.1"/>
    <property type="molecule type" value="Genomic_DNA"/>
</dbReference>
<dbReference type="InterPro" id="IPR016064">
    <property type="entry name" value="NAD/diacylglycerol_kinase_sf"/>
</dbReference>
<evidence type="ECO:0000256" key="1">
    <source>
        <dbReference type="ARBA" id="ARBA00022679"/>
    </source>
</evidence>
<dbReference type="PANTHER" id="PTHR20275">
    <property type="entry name" value="NAD KINASE"/>
    <property type="match status" value="1"/>
</dbReference>
<dbReference type="GO" id="GO:0006741">
    <property type="term" value="P:NADP+ biosynthetic process"/>
    <property type="evidence" value="ECO:0007669"/>
    <property type="project" value="UniProtKB-UniRule"/>
</dbReference>
<keyword evidence="10" id="KW-1185">Reference proteome</keyword>
<dbReference type="EC" id="2.7.1.23" evidence="8"/>
<feature type="binding site" evidence="8">
    <location>
        <position position="167"/>
    </location>
    <ligand>
        <name>NAD(+)</name>
        <dbReference type="ChEBI" id="CHEBI:57540"/>
    </ligand>
</feature>
<sequence length="293" mass="32774">MKNLGININTTKNSGKNIINSLVKIIRSERKDINIKIFEDCNGIDCEQSCNLDIIISLGGDGTILNTARHVAKYNIPILGINMGHLGFLTQVESSKVDIAIKNLFNGEYTVEERSMIECSYSKFGEDKKINRCIGLNDIVLSKGFIERIVKYKIYINGRYYNTFTADGIIVSTATGSTAYSLSAGGPIVYPTLDTLMLTPMFSTNLGARTIVLDGSSNIIIEFPKNISDVVLSIDGQDWIKMDKTNMIDIHTAQNKCKLIKLNNNDYFDTLRKKIIYRVKECEGEDYESNKTC</sequence>
<keyword evidence="4 8" id="KW-0067">ATP-binding</keyword>
<feature type="binding site" evidence="8">
    <location>
        <begin position="137"/>
        <end position="138"/>
    </location>
    <ligand>
        <name>NAD(+)</name>
        <dbReference type="ChEBI" id="CHEBI:57540"/>
    </ligand>
</feature>
<evidence type="ECO:0000256" key="7">
    <source>
        <dbReference type="ARBA" id="ARBA00047925"/>
    </source>
</evidence>
<comment type="similarity">
    <text evidence="8">Belongs to the NAD kinase family.</text>
</comment>
<comment type="cofactor">
    <cofactor evidence="8">
        <name>a divalent metal cation</name>
        <dbReference type="ChEBI" id="CHEBI:60240"/>
    </cofactor>
</comment>
<dbReference type="GO" id="GO:0005524">
    <property type="term" value="F:ATP binding"/>
    <property type="evidence" value="ECO:0007669"/>
    <property type="project" value="UniProtKB-KW"/>
</dbReference>
<dbReference type="Pfam" id="PF01513">
    <property type="entry name" value="NAD_kinase"/>
    <property type="match status" value="1"/>
</dbReference>
<dbReference type="InterPro" id="IPR017438">
    <property type="entry name" value="ATP-NAD_kinase_N"/>
</dbReference>
<dbReference type="HAMAP" id="MF_00361">
    <property type="entry name" value="NAD_kinase"/>
    <property type="match status" value="1"/>
</dbReference>
<dbReference type="InterPro" id="IPR017437">
    <property type="entry name" value="ATP-NAD_kinase_PpnK-typ_C"/>
</dbReference>
<evidence type="ECO:0000256" key="8">
    <source>
        <dbReference type="HAMAP-Rule" id="MF_00361"/>
    </source>
</evidence>
<keyword evidence="8" id="KW-0963">Cytoplasm</keyword>
<keyword evidence="3 8" id="KW-0418">Kinase</keyword>
<reference evidence="9 10" key="1">
    <citation type="journal article" date="2019" name="Int. J. Syst. Evol. Microbiol.">
        <title>Clostridium fermenticellae sp. nov., isolated from the mud in a fermentation cellar for the production of the Chinese liquor, baijiu.</title>
        <authorList>
            <person name="Xu P.X."/>
            <person name="Chai L.J."/>
            <person name="Qiu T."/>
            <person name="Zhang X.J."/>
            <person name="Lu Z.M."/>
            <person name="Xiao C."/>
            <person name="Wang S.T."/>
            <person name="Shen C.H."/>
            <person name="Shi J.S."/>
            <person name="Xu Z.H."/>
        </authorList>
    </citation>
    <scope>NUCLEOTIDE SEQUENCE [LARGE SCALE GENOMIC DNA]</scope>
    <source>
        <strain evidence="9 10">JN500901</strain>
    </source>
</reference>
<dbReference type="SUPFAM" id="SSF111331">
    <property type="entry name" value="NAD kinase/diacylglycerol kinase-like"/>
    <property type="match status" value="1"/>
</dbReference>
<keyword evidence="5 8" id="KW-0521">NADP</keyword>
<feature type="binding site" evidence="8">
    <location>
        <begin position="61"/>
        <end position="62"/>
    </location>
    <ligand>
        <name>NAD(+)</name>
        <dbReference type="ChEBI" id="CHEBI:57540"/>
    </ligand>
</feature>
<gene>
    <name evidence="8" type="primary">nadK</name>
    <name evidence="9" type="ORF">D4Z93_08610</name>
</gene>
<dbReference type="Proteomes" id="UP000266301">
    <property type="component" value="Chromosome"/>
</dbReference>
<dbReference type="GO" id="GO:0046872">
    <property type="term" value="F:metal ion binding"/>
    <property type="evidence" value="ECO:0007669"/>
    <property type="project" value="UniProtKB-UniRule"/>
</dbReference>
<comment type="subcellular location">
    <subcellularLocation>
        <location evidence="8">Cytoplasm</location>
    </subcellularLocation>
</comment>
<feature type="binding site" evidence="8">
    <location>
        <position position="148"/>
    </location>
    <ligand>
        <name>NAD(+)</name>
        <dbReference type="ChEBI" id="CHEBI:57540"/>
    </ligand>
</feature>
<dbReference type="RefSeq" id="WP_119972562.1">
    <property type="nucleotide sequence ID" value="NZ_CP032416.1"/>
</dbReference>
<feature type="binding site" evidence="8">
    <location>
        <begin position="178"/>
        <end position="183"/>
    </location>
    <ligand>
        <name>NAD(+)</name>
        <dbReference type="ChEBI" id="CHEBI:57540"/>
    </ligand>
</feature>
<dbReference type="Pfam" id="PF20143">
    <property type="entry name" value="NAD_kinase_C"/>
    <property type="match status" value="1"/>
</dbReference>
<protein>
    <recommendedName>
        <fullName evidence="8">NAD kinase</fullName>
        <ecNumber evidence="8">2.7.1.23</ecNumber>
    </recommendedName>
    <alternativeName>
        <fullName evidence="8">ATP-dependent NAD kinase</fullName>
    </alternativeName>
</protein>
<evidence type="ECO:0000313" key="10">
    <source>
        <dbReference type="Proteomes" id="UP000266301"/>
    </source>
</evidence>
<evidence type="ECO:0000256" key="4">
    <source>
        <dbReference type="ARBA" id="ARBA00022840"/>
    </source>
</evidence>
<evidence type="ECO:0000256" key="6">
    <source>
        <dbReference type="ARBA" id="ARBA00023027"/>
    </source>
</evidence>
<dbReference type="GO" id="GO:0003951">
    <property type="term" value="F:NAD+ kinase activity"/>
    <property type="evidence" value="ECO:0007669"/>
    <property type="project" value="UniProtKB-UniRule"/>
</dbReference>
<keyword evidence="2 8" id="KW-0547">Nucleotide-binding</keyword>
<comment type="caution">
    <text evidence="8">Lacks conserved residue(s) required for the propagation of feature annotation.</text>
</comment>
<keyword evidence="6 8" id="KW-0520">NAD</keyword>
<dbReference type="GO" id="GO:0019674">
    <property type="term" value="P:NAD+ metabolic process"/>
    <property type="evidence" value="ECO:0007669"/>
    <property type="project" value="InterPro"/>
</dbReference>
<feature type="active site" description="Proton acceptor" evidence="8">
    <location>
        <position position="61"/>
    </location>
</feature>
<accession>A0A386H4J6</accession>
<comment type="function">
    <text evidence="8">Involved in the regulation of the intracellular balance of NAD and NADP, and is a key enzyme in the biosynthesis of NADP. Catalyzes specifically the phosphorylation on 2'-hydroxyl of the adenosine moiety of NAD to yield NADP.</text>
</comment>
<evidence type="ECO:0000313" key="9">
    <source>
        <dbReference type="EMBL" id="AYD40586.1"/>
    </source>
</evidence>
<dbReference type="KEGG" id="cfer:D4Z93_08610"/>
<feature type="binding site" evidence="8">
    <location>
        <position position="237"/>
    </location>
    <ligand>
        <name>NAD(+)</name>
        <dbReference type="ChEBI" id="CHEBI:57540"/>
    </ligand>
</feature>
<dbReference type="Gene3D" id="2.60.200.30">
    <property type="entry name" value="Probable inorganic polyphosphate/atp-NAD kinase, domain 2"/>
    <property type="match status" value="1"/>
</dbReference>